<dbReference type="Pfam" id="PF06114">
    <property type="entry name" value="Peptidase_M78"/>
    <property type="match status" value="1"/>
</dbReference>
<dbReference type="PANTHER" id="PTHR43236:SF1">
    <property type="entry name" value="BLL7220 PROTEIN"/>
    <property type="match status" value="1"/>
</dbReference>
<dbReference type="Proteomes" id="UP000501849">
    <property type="component" value="Chromosome"/>
</dbReference>
<protein>
    <submittedName>
        <fullName evidence="3">ImmA/IrrE family metallo-endopeptidase</fullName>
    </submittedName>
</protein>
<dbReference type="Gene3D" id="1.10.260.40">
    <property type="entry name" value="lambda repressor-like DNA-binding domains"/>
    <property type="match status" value="1"/>
</dbReference>
<dbReference type="RefSeq" id="WP_168142301.1">
    <property type="nucleotide sequence ID" value="NZ_CP038799.1"/>
</dbReference>
<dbReference type="PANTHER" id="PTHR43236">
    <property type="entry name" value="ANTITOXIN HIGA1"/>
    <property type="match status" value="1"/>
</dbReference>
<proteinExistence type="inferred from homology"/>
<dbReference type="Pfam" id="PF01381">
    <property type="entry name" value="HTH_3"/>
    <property type="match status" value="1"/>
</dbReference>
<comment type="similarity">
    <text evidence="1">Belongs to the short-chain fatty acyl-CoA assimilation regulator (ScfR) family.</text>
</comment>
<feature type="domain" description="HTH cro/C1-type" evidence="2">
    <location>
        <begin position="28"/>
        <end position="82"/>
    </location>
</feature>
<reference evidence="3 4" key="1">
    <citation type="submission" date="2019-04" db="EMBL/GenBank/DDBJ databases">
        <title>Draft, Whole-Genome Sequence of the Anthracene-degrading Mycobacterium frederiksbergense LB501T, Isolated from a Polycyclic Aromatic Hydrocarbon (PAH)-Contaminated Soil.</title>
        <authorList>
            <person name="Augelletti F."/>
        </authorList>
    </citation>
    <scope>NUCLEOTIDE SEQUENCE [LARGE SCALE GENOMIC DNA]</scope>
    <source>
        <strain evidence="3 4">LB 501T</strain>
    </source>
</reference>
<dbReference type="SUPFAM" id="SSF47413">
    <property type="entry name" value="lambda repressor-like DNA-binding domains"/>
    <property type="match status" value="1"/>
</dbReference>
<keyword evidence="4" id="KW-1185">Reference proteome</keyword>
<evidence type="ECO:0000313" key="3">
    <source>
        <dbReference type="EMBL" id="QIV81746.1"/>
    </source>
</evidence>
<dbReference type="PROSITE" id="PS50943">
    <property type="entry name" value="HTH_CROC1"/>
    <property type="match status" value="1"/>
</dbReference>
<accession>A0A6H0S3L8</accession>
<dbReference type="CDD" id="cd00093">
    <property type="entry name" value="HTH_XRE"/>
    <property type="match status" value="1"/>
</dbReference>
<dbReference type="GO" id="GO:0003677">
    <property type="term" value="F:DNA binding"/>
    <property type="evidence" value="ECO:0007669"/>
    <property type="project" value="InterPro"/>
</dbReference>
<dbReference type="InterPro" id="IPR052345">
    <property type="entry name" value="Rad_response_metalloprotease"/>
</dbReference>
<dbReference type="InterPro" id="IPR010359">
    <property type="entry name" value="IrrE_HExxH"/>
</dbReference>
<name>A0A6H0S3L8_9MYCO</name>
<gene>
    <name evidence="3" type="ORF">EXE63_13265</name>
</gene>
<dbReference type="AlphaFoldDB" id="A0A6H0S3L8"/>
<dbReference type="SMART" id="SM00530">
    <property type="entry name" value="HTH_XRE"/>
    <property type="match status" value="1"/>
</dbReference>
<evidence type="ECO:0000313" key="4">
    <source>
        <dbReference type="Proteomes" id="UP000501849"/>
    </source>
</evidence>
<dbReference type="KEGG" id="mfre:EXE63_13265"/>
<dbReference type="EMBL" id="CP038799">
    <property type="protein sequence ID" value="QIV81746.1"/>
    <property type="molecule type" value="Genomic_DNA"/>
</dbReference>
<dbReference type="Gene3D" id="1.10.10.2910">
    <property type="match status" value="1"/>
</dbReference>
<dbReference type="InterPro" id="IPR001387">
    <property type="entry name" value="Cro/C1-type_HTH"/>
</dbReference>
<evidence type="ECO:0000259" key="2">
    <source>
        <dbReference type="PROSITE" id="PS50943"/>
    </source>
</evidence>
<organism evidence="3 4">
    <name type="scientific">Mycolicibacterium frederiksbergense</name>
    <dbReference type="NCBI Taxonomy" id="117567"/>
    <lineage>
        <taxon>Bacteria</taxon>
        <taxon>Bacillati</taxon>
        <taxon>Actinomycetota</taxon>
        <taxon>Actinomycetes</taxon>
        <taxon>Mycobacteriales</taxon>
        <taxon>Mycobacteriaceae</taxon>
        <taxon>Mycolicibacterium</taxon>
    </lineage>
</organism>
<evidence type="ECO:0000256" key="1">
    <source>
        <dbReference type="ARBA" id="ARBA00007227"/>
    </source>
</evidence>
<sequence length="379" mass="40918">MSDISDAMRAARRRRVSGSVSTFSGARLSIARRMARMSRAELAALVDISPTAITQLERDQYRPTTAVAAELALSLGVPGQFLQRSVSDQTIPASAAHFRSLRATPAISREQALAYADLALEVLSGIEDYVDLPPADLPSLKGYVGEISRADAERAAAEARQMLGVAEGPVPHVVRLLEAQGVLVLRYPSDQFDHRVDAFSTSATRRPVVLLSSTKADKARSRFDSAHELGHLLLHPDAEPGSKLIEGQAQDFAAAFLAPADQVIDDLPRTLDWDAFHAAKRRWGVSLRALVYRARTLGLLSDSMYRRANITLSTWGTPEPGPLGPPEYPSLLGTAVALLAEHNVTTAELAQHAALPDEHFAMVVAAATDSRPKIVPTPF</sequence>
<dbReference type="InterPro" id="IPR010982">
    <property type="entry name" value="Lambda_DNA-bd_dom_sf"/>
</dbReference>